<comment type="caution">
    <text evidence="3">The sequence shown here is derived from an EMBL/GenBank/DDBJ whole genome shotgun (WGS) entry which is preliminary data.</text>
</comment>
<feature type="compositionally biased region" description="Gly residues" evidence="1">
    <location>
        <begin position="89"/>
        <end position="98"/>
    </location>
</feature>
<gene>
    <name evidence="3" type="ORF">V9T40_005086</name>
</gene>
<keyword evidence="4" id="KW-1185">Reference proteome</keyword>
<feature type="compositionally biased region" description="Low complexity" evidence="1">
    <location>
        <begin position="99"/>
        <end position="113"/>
    </location>
</feature>
<dbReference type="GO" id="GO:0062129">
    <property type="term" value="C:chitin-based extracellular matrix"/>
    <property type="evidence" value="ECO:0007669"/>
    <property type="project" value="TreeGrafter"/>
</dbReference>
<dbReference type="InterPro" id="IPR004145">
    <property type="entry name" value="DUF243"/>
</dbReference>
<evidence type="ECO:0000259" key="2">
    <source>
        <dbReference type="SMART" id="SM00690"/>
    </source>
</evidence>
<sequence>MIVCRVRAHVVTDDENYHTAGEDQPTYHDLSGEDTLVDPSHQEYLQKAVENTVKIDRDDLALTPGKTVTFSLPSTTYHGPDFTQTSSFGHGGGGGGGTSFPSFGHNSGGSSFSHQNPFPATFGHSGGSSSFGGYGGGGHGSDGGFGNVAPIIHKSVYVHVAPPEEDVPQQKVIVPRVAPRKNYQIVFIKAPTPPPPVAPVIPQFPPQSDKTLIYVLHPKPEEAPPIHIPAPPQNNPTKPEVYFIRYKTNKETIPSLGGDIGGYHRRYGRDEEIERESLESGDTTSRSSQAESEMPSDQYDEQNDSSGESSNLFHIFTTERGLNAH</sequence>
<accession>A0AAN9THI3</accession>
<reference evidence="3 4" key="1">
    <citation type="submission" date="2024-03" db="EMBL/GenBank/DDBJ databases">
        <title>Adaptation during the transition from Ophiocordyceps entomopathogen to insect associate is accompanied by gene loss and intensified selection.</title>
        <authorList>
            <person name="Ward C.M."/>
            <person name="Onetto C.A."/>
            <person name="Borneman A.R."/>
        </authorList>
    </citation>
    <scope>NUCLEOTIDE SEQUENCE [LARGE SCALE GENOMIC DNA]</scope>
    <source>
        <strain evidence="3">AWRI1</strain>
        <tissue evidence="3">Single Adult Female</tissue>
    </source>
</reference>
<dbReference type="SMART" id="SM00690">
    <property type="entry name" value="DM5"/>
    <property type="match status" value="1"/>
</dbReference>
<proteinExistence type="predicted"/>
<dbReference type="Pfam" id="PF03103">
    <property type="entry name" value="DUF243"/>
    <property type="match status" value="1"/>
</dbReference>
<evidence type="ECO:0000313" key="4">
    <source>
        <dbReference type="Proteomes" id="UP001367676"/>
    </source>
</evidence>
<dbReference type="EMBL" id="JBBCAQ010000032">
    <property type="protein sequence ID" value="KAK7584123.1"/>
    <property type="molecule type" value="Genomic_DNA"/>
</dbReference>
<name>A0AAN9THI3_9HEMI</name>
<feature type="region of interest" description="Disordered" evidence="1">
    <location>
        <begin position="82"/>
        <end position="124"/>
    </location>
</feature>
<dbReference type="AlphaFoldDB" id="A0AAN9THI3"/>
<evidence type="ECO:0000256" key="1">
    <source>
        <dbReference type="SAM" id="MobiDB-lite"/>
    </source>
</evidence>
<feature type="region of interest" description="Disordered" evidence="1">
    <location>
        <begin position="272"/>
        <end position="325"/>
    </location>
</feature>
<dbReference type="PANTHER" id="PTHR31927">
    <property type="entry name" value="FI07246P-RELATED-RELATED"/>
    <property type="match status" value="1"/>
</dbReference>
<dbReference type="GO" id="GO:0040003">
    <property type="term" value="P:chitin-based cuticle development"/>
    <property type="evidence" value="ECO:0007669"/>
    <property type="project" value="TreeGrafter"/>
</dbReference>
<protein>
    <recommendedName>
        <fullName evidence="2">DUF243 domain-containing protein</fullName>
    </recommendedName>
</protein>
<dbReference type="GO" id="GO:0008010">
    <property type="term" value="F:structural constituent of chitin-based larval cuticle"/>
    <property type="evidence" value="ECO:0007669"/>
    <property type="project" value="TreeGrafter"/>
</dbReference>
<feature type="compositionally biased region" description="Polar residues" evidence="1">
    <location>
        <begin position="280"/>
        <end position="291"/>
    </location>
</feature>
<organism evidence="3 4">
    <name type="scientific">Parthenolecanium corni</name>
    <dbReference type="NCBI Taxonomy" id="536013"/>
    <lineage>
        <taxon>Eukaryota</taxon>
        <taxon>Metazoa</taxon>
        <taxon>Ecdysozoa</taxon>
        <taxon>Arthropoda</taxon>
        <taxon>Hexapoda</taxon>
        <taxon>Insecta</taxon>
        <taxon>Pterygota</taxon>
        <taxon>Neoptera</taxon>
        <taxon>Paraneoptera</taxon>
        <taxon>Hemiptera</taxon>
        <taxon>Sternorrhyncha</taxon>
        <taxon>Coccoidea</taxon>
        <taxon>Coccidae</taxon>
        <taxon>Parthenolecanium</taxon>
    </lineage>
</organism>
<dbReference type="Proteomes" id="UP001367676">
    <property type="component" value="Unassembled WGS sequence"/>
</dbReference>
<evidence type="ECO:0000313" key="3">
    <source>
        <dbReference type="EMBL" id="KAK7584123.1"/>
    </source>
</evidence>
<feature type="domain" description="DUF243" evidence="2">
    <location>
        <begin position="150"/>
        <end position="249"/>
    </location>
</feature>